<protein>
    <submittedName>
        <fullName evidence="2">Unnamed protein product</fullName>
    </submittedName>
</protein>
<evidence type="ECO:0000256" key="1">
    <source>
        <dbReference type="SAM" id="MobiDB-lite"/>
    </source>
</evidence>
<proteinExistence type="predicted"/>
<keyword evidence="3" id="KW-1185">Reference proteome</keyword>
<comment type="caution">
    <text evidence="2">The sequence shown here is derived from an EMBL/GenBank/DDBJ whole genome shotgun (WGS) entry which is preliminary data.</text>
</comment>
<dbReference type="EMBL" id="BSXW01001483">
    <property type="protein sequence ID" value="GMF37107.1"/>
    <property type="molecule type" value="Genomic_DNA"/>
</dbReference>
<dbReference type="Proteomes" id="UP001165083">
    <property type="component" value="Unassembled WGS sequence"/>
</dbReference>
<sequence>MLLSVMIRPTGSFGAKTLQAQLNPEILRAATQQIQFVWDMSDVNDELSSEAASVFAYSRVVEAPELTKEEKAMAEDGAAAPTIPTRQLHLK</sequence>
<organism evidence="2 3">
    <name type="scientific">Phytophthora lilii</name>
    <dbReference type="NCBI Taxonomy" id="2077276"/>
    <lineage>
        <taxon>Eukaryota</taxon>
        <taxon>Sar</taxon>
        <taxon>Stramenopiles</taxon>
        <taxon>Oomycota</taxon>
        <taxon>Peronosporomycetes</taxon>
        <taxon>Peronosporales</taxon>
        <taxon>Peronosporaceae</taxon>
        <taxon>Phytophthora</taxon>
    </lineage>
</organism>
<reference evidence="2" key="1">
    <citation type="submission" date="2023-04" db="EMBL/GenBank/DDBJ databases">
        <title>Phytophthora lilii NBRC 32176.</title>
        <authorList>
            <person name="Ichikawa N."/>
            <person name="Sato H."/>
            <person name="Tonouchi N."/>
        </authorList>
    </citation>
    <scope>NUCLEOTIDE SEQUENCE</scope>
    <source>
        <strain evidence="2">NBRC 32176</strain>
    </source>
</reference>
<evidence type="ECO:0000313" key="2">
    <source>
        <dbReference type="EMBL" id="GMF37107.1"/>
    </source>
</evidence>
<gene>
    <name evidence="2" type="ORF">Plil01_001565100</name>
</gene>
<accession>A0A9W6XE18</accession>
<dbReference type="AlphaFoldDB" id="A0A9W6XE18"/>
<evidence type="ECO:0000313" key="3">
    <source>
        <dbReference type="Proteomes" id="UP001165083"/>
    </source>
</evidence>
<name>A0A9W6XE18_9STRA</name>
<feature type="region of interest" description="Disordered" evidence="1">
    <location>
        <begin position="70"/>
        <end position="91"/>
    </location>
</feature>